<dbReference type="GO" id="GO:0008736">
    <property type="term" value="F:L-fucose isomerase activity"/>
    <property type="evidence" value="ECO:0007669"/>
    <property type="project" value="InterPro"/>
</dbReference>
<dbReference type="Gene3D" id="3.20.14.10">
    <property type="entry name" value="L-fucose/L-arabinose isomerase, C-terminal"/>
    <property type="match status" value="1"/>
</dbReference>
<dbReference type="GO" id="GO:0008790">
    <property type="term" value="F:arabinose isomerase activity"/>
    <property type="evidence" value="ECO:0007669"/>
    <property type="project" value="TreeGrafter"/>
</dbReference>
<dbReference type="EMBL" id="RYZH01000003">
    <property type="protein sequence ID" value="RUL89382.1"/>
    <property type="molecule type" value="Genomic_DNA"/>
</dbReference>
<evidence type="ECO:0000313" key="6">
    <source>
        <dbReference type="EMBL" id="RUL89382.1"/>
    </source>
</evidence>
<dbReference type="GO" id="GO:0005737">
    <property type="term" value="C:cytoplasm"/>
    <property type="evidence" value="ECO:0007669"/>
    <property type="project" value="InterPro"/>
</dbReference>
<evidence type="ECO:0000313" key="7">
    <source>
        <dbReference type="Proteomes" id="UP000280296"/>
    </source>
</evidence>
<dbReference type="InterPro" id="IPR005763">
    <property type="entry name" value="Fucose_isomerase"/>
</dbReference>
<reference evidence="6 7" key="1">
    <citation type="submission" date="2018-12" db="EMBL/GenBank/DDBJ databases">
        <authorList>
            <person name="Toschakov S.V."/>
        </authorList>
    </citation>
    <scope>NUCLEOTIDE SEQUENCE [LARGE SCALE GENOMIC DNA]</scope>
    <source>
        <strain evidence="6 7">GM2012</strain>
    </source>
</reference>
<keyword evidence="2 6" id="KW-0413">Isomerase</keyword>
<keyword evidence="1" id="KW-0963">Cytoplasm</keyword>
<keyword evidence="7" id="KW-1185">Reference proteome</keyword>
<dbReference type="PANTHER" id="PTHR37840:SF1">
    <property type="entry name" value="L-FUCOSE ISOMERASE"/>
    <property type="match status" value="1"/>
</dbReference>
<evidence type="ECO:0000256" key="2">
    <source>
        <dbReference type="ARBA" id="ARBA00023235"/>
    </source>
</evidence>
<keyword evidence="4" id="KW-0119">Carbohydrate metabolism</keyword>
<dbReference type="Pfam" id="PF02952">
    <property type="entry name" value="Fucose_iso_C"/>
    <property type="match status" value="1"/>
</dbReference>
<reference evidence="6 7" key="2">
    <citation type="submission" date="2019-01" db="EMBL/GenBank/DDBJ databases">
        <title>Tautonia sociabilis, a novel thermotolerant planctomycete of Isosphaeraceae family, isolated from a 4000 m deep subterranean habitat.</title>
        <authorList>
            <person name="Kovaleva O.L."/>
            <person name="Elcheninov A.G."/>
            <person name="Van Heerden E."/>
            <person name="Toshchakov S.V."/>
            <person name="Novikov A."/>
            <person name="Bonch-Osmolovskaya E.A."/>
            <person name="Kublanov I.V."/>
        </authorList>
    </citation>
    <scope>NUCLEOTIDE SEQUENCE [LARGE SCALE GENOMIC DNA]</scope>
    <source>
        <strain evidence="6 7">GM2012</strain>
    </source>
</reference>
<dbReference type="AlphaFoldDB" id="A0A432MPP0"/>
<dbReference type="OrthoDB" id="102178at2"/>
<dbReference type="InterPro" id="IPR009015">
    <property type="entry name" value="Fucose_isomerase_N/cen_sf"/>
</dbReference>
<organism evidence="6 7">
    <name type="scientific">Tautonia sociabilis</name>
    <dbReference type="NCBI Taxonomy" id="2080755"/>
    <lineage>
        <taxon>Bacteria</taxon>
        <taxon>Pseudomonadati</taxon>
        <taxon>Planctomycetota</taxon>
        <taxon>Planctomycetia</taxon>
        <taxon>Isosphaerales</taxon>
        <taxon>Isosphaeraceae</taxon>
        <taxon>Tautonia</taxon>
    </lineage>
</organism>
<dbReference type="PANTHER" id="PTHR37840">
    <property type="entry name" value="L-FUCOSE ISOMERASE"/>
    <property type="match status" value="1"/>
</dbReference>
<comment type="caution">
    <text evidence="6">The sequence shown here is derived from an EMBL/GenBank/DDBJ whole genome shotgun (WGS) entry which is preliminary data.</text>
</comment>
<feature type="domain" description="L-fucose isomerase C-terminal" evidence="5">
    <location>
        <begin position="368"/>
        <end position="500"/>
    </location>
</feature>
<evidence type="ECO:0000259" key="5">
    <source>
        <dbReference type="Pfam" id="PF02952"/>
    </source>
</evidence>
<dbReference type="Gene3D" id="3.40.275.10">
    <property type="entry name" value="L-fucose Isomerase, Chain A, domain 2"/>
    <property type="match status" value="1"/>
</dbReference>
<gene>
    <name evidence="6" type="ORF">TsocGM_02940</name>
</gene>
<dbReference type="GO" id="GO:0042355">
    <property type="term" value="P:L-fucose catabolic process"/>
    <property type="evidence" value="ECO:0007669"/>
    <property type="project" value="TreeGrafter"/>
</dbReference>
<dbReference type="GO" id="GO:0019571">
    <property type="term" value="P:D-arabinose catabolic process"/>
    <property type="evidence" value="ECO:0007669"/>
    <property type="project" value="TreeGrafter"/>
</dbReference>
<dbReference type="Proteomes" id="UP000280296">
    <property type="component" value="Unassembled WGS sequence"/>
</dbReference>
<dbReference type="SUPFAM" id="SSF53743">
    <property type="entry name" value="FucI/AraA N-terminal and middle domains"/>
    <property type="match status" value="1"/>
</dbReference>
<dbReference type="InterPro" id="IPR038392">
    <property type="entry name" value="Fucose_isomerase_dom2_sf"/>
</dbReference>
<accession>A0A432MPP0</accession>
<name>A0A432MPP0_9BACT</name>
<dbReference type="InterPro" id="IPR015888">
    <property type="entry name" value="Fuc_isomerase_C"/>
</dbReference>
<evidence type="ECO:0000256" key="3">
    <source>
        <dbReference type="ARBA" id="ARBA00023253"/>
    </source>
</evidence>
<dbReference type="InterPro" id="IPR038393">
    <property type="entry name" value="Fuc_iso_dom3_sf"/>
</dbReference>
<evidence type="ECO:0000256" key="1">
    <source>
        <dbReference type="ARBA" id="ARBA00022490"/>
    </source>
</evidence>
<dbReference type="InterPro" id="IPR004216">
    <property type="entry name" value="Fuc/Ara_isomerase_C"/>
</dbReference>
<keyword evidence="3" id="KW-0294">Fucose metabolism</keyword>
<evidence type="ECO:0000256" key="4">
    <source>
        <dbReference type="ARBA" id="ARBA00023277"/>
    </source>
</evidence>
<dbReference type="GO" id="GO:0030145">
    <property type="term" value="F:manganese ion binding"/>
    <property type="evidence" value="ECO:0007669"/>
    <property type="project" value="InterPro"/>
</dbReference>
<sequence length="509" mass="56433">MASKVAVFWPGDYRSKPNEWARPQFEEARARLFAALQSLGRVPYLVEGPLTRPGEAIERLGPIDDPMIGLFVHWAYAPHTVDGVVGKSNPLLLASNFSGTWPGLVALLNTAASLESVGRAASRIWTDADDWTADRSFMDRLAEWCETGRIEENCSELHDHCTIPDAAETLAHRVLDGIHARRVLALMLGDTSMGMINGYFGPRVLAPLGFSEHKVDQAWLLERVGLVDDRRVEDAFRFVTDRGVTFHWGEPDAEDFTEAATREQLRGYLAVLDLAREFQADCIGWQYQLGLLKLLPPSDFAEGLLNSHARPEGDGHPLITATEADQGNLVPMELMKRLLEAKGLPGAVMFHDVRWGAEHDGRFLWVLLNSGSCSAFAFNLDVDSLAGVHSYRQPSGYFPVPGGTFAGVSQPGKITWSRAWLDRQGQPVLDVGRGESVALPEQVRESWWRGTTRQWPFMAADLGCSKETIMAHYMSNHVAVAYGDIFAELIALGRAMGFRVRILARDHLS</sequence>
<proteinExistence type="predicted"/>
<dbReference type="SUPFAM" id="SSF50443">
    <property type="entry name" value="FucI/AraA C-terminal domain-like"/>
    <property type="match status" value="1"/>
</dbReference>
<protein>
    <submittedName>
        <fullName evidence="6">Fucose isomerase</fullName>
    </submittedName>
</protein>